<dbReference type="PROSITE" id="PS51837">
    <property type="entry name" value="LITAF"/>
    <property type="match status" value="1"/>
</dbReference>
<evidence type="ECO:0000256" key="4">
    <source>
        <dbReference type="ARBA" id="ARBA00022833"/>
    </source>
</evidence>
<dbReference type="Proteomes" id="UP000825935">
    <property type="component" value="Chromosome 1"/>
</dbReference>
<evidence type="ECO:0000259" key="6">
    <source>
        <dbReference type="PROSITE" id="PS51837"/>
    </source>
</evidence>
<proteinExistence type="inferred from homology"/>
<dbReference type="OMA" id="PPHWTEP"/>
<dbReference type="Pfam" id="PF10601">
    <property type="entry name" value="zf-LITAF-like"/>
    <property type="match status" value="1"/>
</dbReference>
<keyword evidence="3" id="KW-0479">Metal-binding</keyword>
<dbReference type="InterPro" id="IPR037519">
    <property type="entry name" value="LITAF_fam"/>
</dbReference>
<dbReference type="GO" id="GO:0008270">
    <property type="term" value="F:zinc ion binding"/>
    <property type="evidence" value="ECO:0007669"/>
    <property type="project" value="TreeGrafter"/>
</dbReference>
<dbReference type="AlphaFoldDB" id="A0A8T2VME0"/>
<keyword evidence="8" id="KW-1185">Reference proteome</keyword>
<reference evidence="7" key="1">
    <citation type="submission" date="2021-08" db="EMBL/GenBank/DDBJ databases">
        <title>WGS assembly of Ceratopteris richardii.</title>
        <authorList>
            <person name="Marchant D.B."/>
            <person name="Chen G."/>
            <person name="Jenkins J."/>
            <person name="Shu S."/>
            <person name="Leebens-Mack J."/>
            <person name="Grimwood J."/>
            <person name="Schmutz J."/>
            <person name="Soltis P."/>
            <person name="Soltis D."/>
            <person name="Chen Z.-H."/>
        </authorList>
    </citation>
    <scope>NUCLEOTIDE SEQUENCE</scope>
    <source>
        <strain evidence="7">Whitten #5841</strain>
        <tissue evidence="7">Leaf</tissue>
    </source>
</reference>
<comment type="caution">
    <text evidence="7">The sequence shown here is derived from an EMBL/GenBank/DDBJ whole genome shotgun (WGS) entry which is preliminary data.</text>
</comment>
<sequence length="172" mass="18798">MAVQEREQGPKSDPHEEPAVGVPYAYPYAVAAPYTNQHVTARPYHPVPLQAFSCENPYQQGVIPPNAIFKVHPNGVPLQQSIYRDTPAPFECPHCGSPGLTDVKSKPSLAACVACMVSIVGVCFICPAFDCLWHKQHHCPSCGEKVADFKKSDPCMVMDPAQWFQSSFAVPS</sequence>
<dbReference type="PANTHER" id="PTHR23292">
    <property type="entry name" value="LIPOPOLYSACCHARIDE-INDUCED TUMOR NECROSIS FACTOR-ALPHA FACTOR"/>
    <property type="match status" value="1"/>
</dbReference>
<keyword evidence="5" id="KW-0472">Membrane</keyword>
<comment type="subcellular location">
    <subcellularLocation>
        <location evidence="1">Membrane</location>
        <topology evidence="1">Peripheral membrane protein</topology>
    </subcellularLocation>
</comment>
<evidence type="ECO:0000256" key="5">
    <source>
        <dbReference type="ARBA" id="ARBA00023136"/>
    </source>
</evidence>
<keyword evidence="4" id="KW-0862">Zinc</keyword>
<gene>
    <name evidence="7" type="ORF">KP509_01G018000</name>
</gene>
<feature type="domain" description="LITAF" evidence="6">
    <location>
        <begin position="72"/>
        <end position="151"/>
    </location>
</feature>
<dbReference type="SMART" id="SM00714">
    <property type="entry name" value="LITAF"/>
    <property type="match status" value="1"/>
</dbReference>
<evidence type="ECO:0000256" key="3">
    <source>
        <dbReference type="ARBA" id="ARBA00022723"/>
    </source>
</evidence>
<evidence type="ECO:0000256" key="1">
    <source>
        <dbReference type="ARBA" id="ARBA00004170"/>
    </source>
</evidence>
<accession>A0A8T2VME0</accession>
<dbReference type="GO" id="GO:0016020">
    <property type="term" value="C:membrane"/>
    <property type="evidence" value="ECO:0007669"/>
    <property type="project" value="UniProtKB-SubCell"/>
</dbReference>
<name>A0A8T2VME0_CERRI</name>
<dbReference type="OrthoDB" id="1882956at2759"/>
<dbReference type="PANTHER" id="PTHR23292:SF6">
    <property type="entry name" value="FI16602P1-RELATED"/>
    <property type="match status" value="1"/>
</dbReference>
<dbReference type="InterPro" id="IPR006629">
    <property type="entry name" value="LITAF"/>
</dbReference>
<dbReference type="EMBL" id="CM035406">
    <property type="protein sequence ID" value="KAH7445619.1"/>
    <property type="molecule type" value="Genomic_DNA"/>
</dbReference>
<organism evidence="7 8">
    <name type="scientific">Ceratopteris richardii</name>
    <name type="common">Triangle waterfern</name>
    <dbReference type="NCBI Taxonomy" id="49495"/>
    <lineage>
        <taxon>Eukaryota</taxon>
        <taxon>Viridiplantae</taxon>
        <taxon>Streptophyta</taxon>
        <taxon>Embryophyta</taxon>
        <taxon>Tracheophyta</taxon>
        <taxon>Polypodiopsida</taxon>
        <taxon>Polypodiidae</taxon>
        <taxon>Polypodiales</taxon>
        <taxon>Pteridineae</taxon>
        <taxon>Pteridaceae</taxon>
        <taxon>Parkerioideae</taxon>
        <taxon>Ceratopteris</taxon>
    </lineage>
</organism>
<evidence type="ECO:0000313" key="8">
    <source>
        <dbReference type="Proteomes" id="UP000825935"/>
    </source>
</evidence>
<protein>
    <recommendedName>
        <fullName evidence="6">LITAF domain-containing protein</fullName>
    </recommendedName>
</protein>
<comment type="similarity">
    <text evidence="2">Belongs to the CDIP1/LITAF family.</text>
</comment>
<evidence type="ECO:0000313" key="7">
    <source>
        <dbReference type="EMBL" id="KAH7445619.1"/>
    </source>
</evidence>
<evidence type="ECO:0000256" key="2">
    <source>
        <dbReference type="ARBA" id="ARBA00005975"/>
    </source>
</evidence>